<dbReference type="Pfam" id="PF09684">
    <property type="entry name" value="Tail_P2_I"/>
    <property type="match status" value="1"/>
</dbReference>
<protein>
    <submittedName>
        <fullName evidence="1">Phage tail protein I</fullName>
    </submittedName>
</protein>
<dbReference type="InterPro" id="IPR006521">
    <property type="entry name" value="Tail_protein_I"/>
</dbReference>
<name>A0A726YCV2_SALET</name>
<dbReference type="NCBIfam" id="TIGR01634">
    <property type="entry name" value="tail_P2_I"/>
    <property type="match status" value="1"/>
</dbReference>
<sequence>MSNSILPPSASGFMRNTEQASTRLDAIPVDLRKLWNPDECPVALLPYLAWALSVDRWDKNWPEQVKRDVIKASWAVHRKKGTRAAIRDAIEPLGYNTMITEWWENGGEPGTFTLEVSVIDHGVTQEMQQEIERLVQDAKPVSRHIADLRITQEILVQFFMGTRLLEGDTSTLPVVVTPGSDDLPPPHIRPDTEENRISVRSVYGTTMTEKGQTVPVKLVNGITINAGNVLSVPVKEISGNIINGANVLSVPVKEIYGDIINGANVLSIPAKSIYGYLLVTEA</sequence>
<reference evidence="1" key="2">
    <citation type="submission" date="2018-07" db="EMBL/GenBank/DDBJ databases">
        <authorList>
            <consortium name="NCBI Pathogen Detection Project"/>
        </authorList>
    </citation>
    <scope>NUCLEOTIDE SEQUENCE</scope>
    <source>
        <strain evidence="1">BCW_2640</strain>
    </source>
</reference>
<proteinExistence type="predicted"/>
<accession>A0A726YCV2</accession>
<comment type="caution">
    <text evidence="1">The sequence shown here is derived from an EMBL/GenBank/DDBJ whole genome shotgun (WGS) entry which is preliminary data.</text>
</comment>
<evidence type="ECO:0000313" key="1">
    <source>
        <dbReference type="EMBL" id="HAE1794538.1"/>
    </source>
</evidence>
<dbReference type="EMBL" id="DAARBX010000016">
    <property type="protein sequence ID" value="HAE1794538.1"/>
    <property type="molecule type" value="Genomic_DNA"/>
</dbReference>
<dbReference type="AlphaFoldDB" id="A0A726YCV2"/>
<gene>
    <name evidence="1" type="ORF">G3V02_003282</name>
</gene>
<reference evidence="1" key="1">
    <citation type="journal article" date="2018" name="Genome Biol.">
        <title>SKESA: strategic k-mer extension for scrupulous assemblies.</title>
        <authorList>
            <person name="Souvorov A."/>
            <person name="Agarwala R."/>
            <person name="Lipman D.J."/>
        </authorList>
    </citation>
    <scope>NUCLEOTIDE SEQUENCE</scope>
    <source>
        <strain evidence="1">BCW_2640</strain>
    </source>
</reference>
<organism evidence="1">
    <name type="scientific">Salmonella enterica subsp. enterica serovar Ank</name>
    <dbReference type="NCBI Taxonomy" id="1173578"/>
    <lineage>
        <taxon>Bacteria</taxon>
        <taxon>Pseudomonadati</taxon>
        <taxon>Pseudomonadota</taxon>
        <taxon>Gammaproteobacteria</taxon>
        <taxon>Enterobacterales</taxon>
        <taxon>Enterobacteriaceae</taxon>
        <taxon>Salmonella</taxon>
    </lineage>
</organism>